<dbReference type="AlphaFoldDB" id="A0A510V3T2"/>
<dbReference type="PROSITE" id="PS00583">
    <property type="entry name" value="PFKB_KINASES_1"/>
    <property type="match status" value="1"/>
</dbReference>
<keyword evidence="3" id="KW-0547">Nucleotide-binding</keyword>
<dbReference type="Gene3D" id="3.40.1190.20">
    <property type="match status" value="1"/>
</dbReference>
<dbReference type="InterPro" id="IPR050306">
    <property type="entry name" value="PfkB_Carbo_kinase"/>
</dbReference>
<comment type="similarity">
    <text evidence="1">Belongs to the carbohydrate kinase PfkB family.</text>
</comment>
<protein>
    <submittedName>
        <fullName evidence="7">Fructokinase</fullName>
    </submittedName>
</protein>
<dbReference type="PANTHER" id="PTHR43085:SF1">
    <property type="entry name" value="PSEUDOURIDINE KINASE-RELATED"/>
    <property type="match status" value="1"/>
</dbReference>
<sequence>MTPRPDVLVIGEALIDVHDDGMTIRERVGGSAGNIAVGLARLGRDTVLHTAIGRDERGREISAYLTASGVGLSDSSLVRTASSVARAVLWVDGSVRQDFRIHWEPAADPGTSTARSVHAGSVAAYLEPGASTVLDLVARSYGRSLITFDPRIEAALVGPREDARRRTLRFVELAGIVKASERDLAFLYPEDDPLDVLRDWIGLGPDLAVLTRGPRGATAVTARGVVDVPGIPVLHAEAGVGGGDAFMSTLIDSALTLGSDTGMRWVRSGAPVVEQVLQRSVQAAALTVARLGAVPPTAEELASATGA</sequence>
<reference evidence="7 8" key="1">
    <citation type="submission" date="2019-07" db="EMBL/GenBank/DDBJ databases">
        <title>Whole genome shotgun sequence of Cellulomonas xylanilytica NBRC 101102.</title>
        <authorList>
            <person name="Hosoyama A."/>
            <person name="Uohara A."/>
            <person name="Ohji S."/>
            <person name="Ichikawa N."/>
        </authorList>
    </citation>
    <scope>NUCLEOTIDE SEQUENCE [LARGE SCALE GENOMIC DNA]</scope>
    <source>
        <strain evidence="7 8">NBRC 101102</strain>
    </source>
</reference>
<evidence type="ECO:0000256" key="1">
    <source>
        <dbReference type="ARBA" id="ARBA00010688"/>
    </source>
</evidence>
<dbReference type="Pfam" id="PF00294">
    <property type="entry name" value="PfkB"/>
    <property type="match status" value="1"/>
</dbReference>
<evidence type="ECO:0000313" key="7">
    <source>
        <dbReference type="EMBL" id="GEK21528.1"/>
    </source>
</evidence>
<dbReference type="GO" id="GO:0016301">
    <property type="term" value="F:kinase activity"/>
    <property type="evidence" value="ECO:0007669"/>
    <property type="project" value="UniProtKB-KW"/>
</dbReference>
<dbReference type="OrthoDB" id="9795789at2"/>
<name>A0A510V3T2_9CELL</name>
<evidence type="ECO:0000256" key="3">
    <source>
        <dbReference type="ARBA" id="ARBA00022741"/>
    </source>
</evidence>
<dbReference type="EMBL" id="BJUB01000006">
    <property type="protein sequence ID" value="GEK21528.1"/>
    <property type="molecule type" value="Genomic_DNA"/>
</dbReference>
<feature type="domain" description="Carbohydrate kinase PfkB" evidence="6">
    <location>
        <begin position="6"/>
        <end position="296"/>
    </location>
</feature>
<evidence type="ECO:0000256" key="2">
    <source>
        <dbReference type="ARBA" id="ARBA00022679"/>
    </source>
</evidence>
<evidence type="ECO:0000259" key="6">
    <source>
        <dbReference type="Pfam" id="PF00294"/>
    </source>
</evidence>
<evidence type="ECO:0000256" key="5">
    <source>
        <dbReference type="ARBA" id="ARBA00022840"/>
    </source>
</evidence>
<dbReference type="SUPFAM" id="SSF53613">
    <property type="entry name" value="Ribokinase-like"/>
    <property type="match status" value="1"/>
</dbReference>
<dbReference type="PANTHER" id="PTHR43085">
    <property type="entry name" value="HEXOKINASE FAMILY MEMBER"/>
    <property type="match status" value="1"/>
</dbReference>
<dbReference type="RefSeq" id="WP_146927340.1">
    <property type="nucleotide sequence ID" value="NZ_BJUB01000006.1"/>
</dbReference>
<dbReference type="InterPro" id="IPR011611">
    <property type="entry name" value="PfkB_dom"/>
</dbReference>
<keyword evidence="2" id="KW-0808">Transferase</keyword>
<dbReference type="InterPro" id="IPR002173">
    <property type="entry name" value="Carboh/pur_kinase_PfkB_CS"/>
</dbReference>
<comment type="caution">
    <text evidence="7">The sequence shown here is derived from an EMBL/GenBank/DDBJ whole genome shotgun (WGS) entry which is preliminary data.</text>
</comment>
<dbReference type="GO" id="GO:0005524">
    <property type="term" value="F:ATP binding"/>
    <property type="evidence" value="ECO:0007669"/>
    <property type="project" value="UniProtKB-KW"/>
</dbReference>
<accession>A0A510V3T2</accession>
<dbReference type="InterPro" id="IPR029056">
    <property type="entry name" value="Ribokinase-like"/>
</dbReference>
<keyword evidence="5" id="KW-0067">ATP-binding</keyword>
<gene>
    <name evidence="7" type="ORF">CXY01_20480</name>
</gene>
<evidence type="ECO:0000256" key="4">
    <source>
        <dbReference type="ARBA" id="ARBA00022777"/>
    </source>
</evidence>
<organism evidence="7 8">
    <name type="scientific">Cellulomonas xylanilytica</name>
    <dbReference type="NCBI Taxonomy" id="233583"/>
    <lineage>
        <taxon>Bacteria</taxon>
        <taxon>Bacillati</taxon>
        <taxon>Actinomycetota</taxon>
        <taxon>Actinomycetes</taxon>
        <taxon>Micrococcales</taxon>
        <taxon>Cellulomonadaceae</taxon>
        <taxon>Cellulomonas</taxon>
    </lineage>
</organism>
<dbReference type="Proteomes" id="UP000321118">
    <property type="component" value="Unassembled WGS sequence"/>
</dbReference>
<evidence type="ECO:0000313" key="8">
    <source>
        <dbReference type="Proteomes" id="UP000321118"/>
    </source>
</evidence>
<proteinExistence type="inferred from homology"/>
<keyword evidence="8" id="KW-1185">Reference proteome</keyword>
<keyword evidence="4 7" id="KW-0418">Kinase</keyword>